<dbReference type="Proteomes" id="UP000805649">
    <property type="component" value="Unassembled WGS sequence"/>
</dbReference>
<organism evidence="1 2">
    <name type="scientific">Colletotrichum truncatum</name>
    <name type="common">Anthracnose fungus</name>
    <name type="synonym">Colletotrichum capsici</name>
    <dbReference type="NCBI Taxonomy" id="5467"/>
    <lineage>
        <taxon>Eukaryota</taxon>
        <taxon>Fungi</taxon>
        <taxon>Dikarya</taxon>
        <taxon>Ascomycota</taxon>
        <taxon>Pezizomycotina</taxon>
        <taxon>Sordariomycetes</taxon>
        <taxon>Hypocreomycetidae</taxon>
        <taxon>Glomerellales</taxon>
        <taxon>Glomerellaceae</taxon>
        <taxon>Colletotrichum</taxon>
        <taxon>Colletotrichum truncatum species complex</taxon>
    </lineage>
</organism>
<reference evidence="1 2" key="1">
    <citation type="journal article" date="2020" name="Phytopathology">
        <title>Genome Sequence Resources of Colletotrichum truncatum, C. plurivorum, C. musicola, and C. sojae: Four Species Pathogenic to Soybean (Glycine max).</title>
        <authorList>
            <person name="Rogerio F."/>
            <person name="Boufleur T.R."/>
            <person name="Ciampi-Guillardi M."/>
            <person name="Sukno S.A."/>
            <person name="Thon M.R."/>
            <person name="Massola Junior N.S."/>
            <person name="Baroncelli R."/>
        </authorList>
    </citation>
    <scope>NUCLEOTIDE SEQUENCE [LARGE SCALE GENOMIC DNA]</scope>
    <source>
        <strain evidence="1 2">CMES1059</strain>
    </source>
</reference>
<protein>
    <submittedName>
        <fullName evidence="1">Uncharacterized protein</fullName>
    </submittedName>
</protein>
<gene>
    <name evidence="1" type="ORF">CTRU02_215632</name>
</gene>
<name>A0ACC3YC90_COLTU</name>
<proteinExistence type="predicted"/>
<dbReference type="EMBL" id="VUJX02000017">
    <property type="protein sequence ID" value="KAL0929466.1"/>
    <property type="molecule type" value="Genomic_DNA"/>
</dbReference>
<accession>A0ACC3YC90</accession>
<comment type="caution">
    <text evidence="1">The sequence shown here is derived from an EMBL/GenBank/DDBJ whole genome shotgun (WGS) entry which is preliminary data.</text>
</comment>
<keyword evidence="2" id="KW-1185">Reference proteome</keyword>
<sequence length="275" mass="31816">MTNMDPIHAGWLSRALILSAVRVEKVFRKVAFWKPPAGLPSLFGLCIKVKPNEDLAEARAMLFVAEHTSVPVPKLYCAFIHQGSTYIVMSRIRGQMAWLRWKDRSEASRRQVLRQLREMVIQIRTIAPPADTGVANVDGGPIYDCRLPKDPSWGPYATMQDFHKELVNCNDLSTRFGSPYEDLNELLEFYQKFNEHPVFTHGDLSSLNILVRGDDVVGIVDWETAGWLPPYWEYTSAWFVNPQNPFWQAEVDRFLTPMSYELKMEKIRRKYFNTI</sequence>
<evidence type="ECO:0000313" key="1">
    <source>
        <dbReference type="EMBL" id="KAL0929466.1"/>
    </source>
</evidence>
<evidence type="ECO:0000313" key="2">
    <source>
        <dbReference type="Proteomes" id="UP000805649"/>
    </source>
</evidence>